<proteinExistence type="inferred from homology"/>
<feature type="transmembrane region" description="Helical" evidence="8">
    <location>
        <begin position="12"/>
        <end position="29"/>
    </location>
</feature>
<dbReference type="Proteomes" id="UP000185696">
    <property type="component" value="Unassembled WGS sequence"/>
</dbReference>
<evidence type="ECO:0000256" key="5">
    <source>
        <dbReference type="ARBA" id="ARBA00022989"/>
    </source>
</evidence>
<keyword evidence="10" id="KW-1185">Reference proteome</keyword>
<evidence type="ECO:0000256" key="8">
    <source>
        <dbReference type="SAM" id="Phobius"/>
    </source>
</evidence>
<dbReference type="Pfam" id="PF09594">
    <property type="entry name" value="GT87"/>
    <property type="match status" value="1"/>
</dbReference>
<evidence type="ECO:0000256" key="1">
    <source>
        <dbReference type="ARBA" id="ARBA00004651"/>
    </source>
</evidence>
<comment type="subcellular location">
    <subcellularLocation>
        <location evidence="1">Cell membrane</location>
        <topology evidence="1">Multi-pass membrane protein</topology>
    </subcellularLocation>
</comment>
<gene>
    <name evidence="9" type="ORF">BLA60_00895</name>
</gene>
<keyword evidence="5 8" id="KW-1133">Transmembrane helix</keyword>
<organism evidence="9 10">
    <name type="scientific">Actinophytocola xinjiangensis</name>
    <dbReference type="NCBI Taxonomy" id="485602"/>
    <lineage>
        <taxon>Bacteria</taxon>
        <taxon>Bacillati</taxon>
        <taxon>Actinomycetota</taxon>
        <taxon>Actinomycetes</taxon>
        <taxon>Pseudonocardiales</taxon>
        <taxon>Pseudonocardiaceae</taxon>
    </lineage>
</organism>
<feature type="transmembrane region" description="Helical" evidence="8">
    <location>
        <begin position="203"/>
        <end position="235"/>
    </location>
</feature>
<evidence type="ECO:0000256" key="6">
    <source>
        <dbReference type="ARBA" id="ARBA00023136"/>
    </source>
</evidence>
<name>A0A7Z0WR25_9PSEU</name>
<evidence type="ECO:0000256" key="4">
    <source>
        <dbReference type="ARBA" id="ARBA00022692"/>
    </source>
</evidence>
<dbReference type="InterPro" id="IPR018584">
    <property type="entry name" value="GT87"/>
</dbReference>
<protein>
    <recommendedName>
        <fullName evidence="11">DUF2029 domain-containing protein</fullName>
    </recommendedName>
</protein>
<comment type="caution">
    <text evidence="9">The sequence shown here is derived from an EMBL/GenBank/DDBJ whole genome shotgun (WGS) entry which is preliminary data.</text>
</comment>
<evidence type="ECO:0008006" key="11">
    <source>
        <dbReference type="Google" id="ProtNLM"/>
    </source>
</evidence>
<feature type="transmembrane region" description="Helical" evidence="8">
    <location>
        <begin position="275"/>
        <end position="296"/>
    </location>
</feature>
<dbReference type="OrthoDB" id="3867445at2"/>
<evidence type="ECO:0000313" key="9">
    <source>
        <dbReference type="EMBL" id="OLF13788.1"/>
    </source>
</evidence>
<keyword evidence="3" id="KW-0808">Transferase</keyword>
<feature type="transmembrane region" description="Helical" evidence="8">
    <location>
        <begin position="172"/>
        <end position="191"/>
    </location>
</feature>
<feature type="transmembrane region" description="Helical" evidence="8">
    <location>
        <begin position="41"/>
        <end position="62"/>
    </location>
</feature>
<feature type="transmembrane region" description="Helical" evidence="8">
    <location>
        <begin position="366"/>
        <end position="383"/>
    </location>
</feature>
<evidence type="ECO:0000256" key="3">
    <source>
        <dbReference type="ARBA" id="ARBA00022679"/>
    </source>
</evidence>
<comment type="similarity">
    <text evidence="7">Belongs to the glycosyltransferase 87 family.</text>
</comment>
<dbReference type="RefSeq" id="WP_075130736.1">
    <property type="nucleotide sequence ID" value="NZ_MSIF01000001.1"/>
</dbReference>
<evidence type="ECO:0000313" key="10">
    <source>
        <dbReference type="Proteomes" id="UP000185696"/>
    </source>
</evidence>
<dbReference type="GO" id="GO:0005886">
    <property type="term" value="C:plasma membrane"/>
    <property type="evidence" value="ECO:0007669"/>
    <property type="project" value="UniProtKB-SubCell"/>
</dbReference>
<feature type="transmembrane region" description="Helical" evidence="8">
    <location>
        <begin position="241"/>
        <end position="268"/>
    </location>
</feature>
<feature type="transmembrane region" description="Helical" evidence="8">
    <location>
        <begin position="338"/>
        <end position="357"/>
    </location>
</feature>
<accession>A0A7Z0WR25</accession>
<dbReference type="EMBL" id="MSIF01000001">
    <property type="protein sequence ID" value="OLF13788.1"/>
    <property type="molecule type" value="Genomic_DNA"/>
</dbReference>
<reference evidence="9 10" key="1">
    <citation type="submission" date="2016-12" db="EMBL/GenBank/DDBJ databases">
        <title>The draft genome sequence of Actinophytocola xinjiangensis.</title>
        <authorList>
            <person name="Wang W."/>
            <person name="Yuan L."/>
        </authorList>
    </citation>
    <scope>NUCLEOTIDE SEQUENCE [LARGE SCALE GENOMIC DNA]</scope>
    <source>
        <strain evidence="9 10">CGMCC 4.4663</strain>
    </source>
</reference>
<feature type="transmembrane region" description="Helical" evidence="8">
    <location>
        <begin position="74"/>
        <end position="94"/>
    </location>
</feature>
<evidence type="ECO:0000256" key="2">
    <source>
        <dbReference type="ARBA" id="ARBA00022475"/>
    </source>
</evidence>
<keyword evidence="4 8" id="KW-0812">Transmembrane</keyword>
<keyword evidence="2" id="KW-1003">Cell membrane</keyword>
<dbReference type="GO" id="GO:0016758">
    <property type="term" value="F:hexosyltransferase activity"/>
    <property type="evidence" value="ECO:0007669"/>
    <property type="project" value="InterPro"/>
</dbReference>
<evidence type="ECO:0000256" key="7">
    <source>
        <dbReference type="ARBA" id="ARBA00024033"/>
    </source>
</evidence>
<sequence>MERTGQRARRLDLLVYGVSLVFAAGNALFSEFYGYRVWGNFATVGYGLATMITCVALFSSTGLGRRSSVITSRWTPVALAGLLAGVVPLLVLVFRRSPSFVWGNWPWAFPSQPEVWVVERSARLLLENGTPYPDLTLLDRAAHPDDYTPYGPSMTVFGLPRALLGDGALTDARIWFALGTVLIVALALYLLGWPPVPVRAAQLAAVSPLTLLTLVVAGDDVPVIALIVLATVLAYRAPPAWAGLVGAVVLTMKLTALPAIAVLLVAIAARHGRRAVLVFLGALVAAGAVITVPVLLVDPVSFVEHVILYPAGLGAASSPAASPLPGQLLASLGTAGHTAALVLLAAAACGVAAWLVLRPPRDPADAMARIATGLGVAIVLAPATRWGYLVYPLALFGAMIGFSSLDGSARPTWTTAGPTGLVTNPDSRGSQP</sequence>
<keyword evidence="6 8" id="KW-0472">Membrane</keyword>
<dbReference type="AlphaFoldDB" id="A0A7Z0WR25"/>